<reference evidence="2" key="1">
    <citation type="journal article" date="2013" name="Nature">
        <title>The genomes of four tapeworm species reveal adaptations to parasitism.</title>
        <authorList>
            <person name="Tsai I.J."/>
            <person name="Zarowiecki M."/>
            <person name="Holroyd N."/>
            <person name="Garciarrubio A."/>
            <person name="Sanchez-Flores A."/>
            <person name="Brooks K.L."/>
            <person name="Tracey A."/>
            <person name="Bobes R.J."/>
            <person name="Fragoso G."/>
            <person name="Sciutto E."/>
            <person name="Aslett M."/>
            <person name="Beasley H."/>
            <person name="Bennett H.M."/>
            <person name="Cai J."/>
            <person name="Camicia F."/>
            <person name="Clark R."/>
            <person name="Cucher M."/>
            <person name="De Silva N."/>
            <person name="Day T.A."/>
            <person name="Deplazes P."/>
            <person name="Estrada K."/>
            <person name="Fernandez C."/>
            <person name="Holland P.W."/>
            <person name="Hou J."/>
            <person name="Hu S."/>
            <person name="Huckvale T."/>
            <person name="Hung S.S."/>
            <person name="Kamenetzky L."/>
            <person name="Keane J.A."/>
            <person name="Kiss F."/>
            <person name="Koziol U."/>
            <person name="Lambert O."/>
            <person name="Liu K."/>
            <person name="Luo X."/>
            <person name="Luo Y."/>
            <person name="Macchiaroli N."/>
            <person name="Nichol S."/>
            <person name="Paps J."/>
            <person name="Parkinson J."/>
            <person name="Pouchkina-Stantcheva N."/>
            <person name="Riddiford N."/>
            <person name="Rosenzvit M."/>
            <person name="Salinas G."/>
            <person name="Wasmuth J.D."/>
            <person name="Zamanian M."/>
            <person name="Zheng Y."/>
            <person name="Cai X."/>
            <person name="Soberon X."/>
            <person name="Olson P.D."/>
            <person name="Laclette J.P."/>
            <person name="Brehm K."/>
            <person name="Berriman M."/>
            <person name="Garciarrubio A."/>
            <person name="Bobes R.J."/>
            <person name="Fragoso G."/>
            <person name="Sanchez-Flores A."/>
            <person name="Estrada K."/>
            <person name="Cevallos M.A."/>
            <person name="Morett E."/>
            <person name="Gonzalez V."/>
            <person name="Portillo T."/>
            <person name="Ochoa-Leyva A."/>
            <person name="Jose M.V."/>
            <person name="Sciutto E."/>
            <person name="Landa A."/>
            <person name="Jimenez L."/>
            <person name="Valdes V."/>
            <person name="Carrero J.C."/>
            <person name="Larralde C."/>
            <person name="Morales-Montor J."/>
            <person name="Limon-Lason J."/>
            <person name="Soberon X."/>
            <person name="Laclette J.P."/>
        </authorList>
    </citation>
    <scope>NUCLEOTIDE SEQUENCE [LARGE SCALE GENOMIC DNA]</scope>
</reference>
<gene>
    <name evidence="2" type="ORF">EmuJ_000158600</name>
</gene>
<proteinExistence type="predicted"/>
<evidence type="ECO:0000313" key="3">
    <source>
        <dbReference type="Proteomes" id="UP000017246"/>
    </source>
</evidence>
<keyword evidence="3" id="KW-1185">Reference proteome</keyword>
<name>A0A087W033_ECHMU</name>
<evidence type="ECO:0000256" key="1">
    <source>
        <dbReference type="SAM" id="MobiDB-lite"/>
    </source>
</evidence>
<organism evidence="2 3">
    <name type="scientific">Echinococcus multilocularis</name>
    <name type="common">Fox tapeworm</name>
    <dbReference type="NCBI Taxonomy" id="6211"/>
    <lineage>
        <taxon>Eukaryota</taxon>
        <taxon>Metazoa</taxon>
        <taxon>Spiralia</taxon>
        <taxon>Lophotrochozoa</taxon>
        <taxon>Platyhelminthes</taxon>
        <taxon>Cestoda</taxon>
        <taxon>Eucestoda</taxon>
        <taxon>Cyclophyllidea</taxon>
        <taxon>Taeniidae</taxon>
        <taxon>Echinococcus</taxon>
    </lineage>
</organism>
<dbReference type="Proteomes" id="UP000017246">
    <property type="component" value="Unassembled WGS sequence"/>
</dbReference>
<feature type="region of interest" description="Disordered" evidence="1">
    <location>
        <begin position="42"/>
        <end position="62"/>
    </location>
</feature>
<reference evidence="2" key="2">
    <citation type="submission" date="2015-11" db="EMBL/GenBank/DDBJ databases">
        <authorList>
            <person name="Zhang Y."/>
            <person name="Guo Z."/>
        </authorList>
    </citation>
    <scope>NUCLEOTIDE SEQUENCE</scope>
</reference>
<sequence length="166" mass="18679">MTHRSPPLLSSCVSRPLSIEKPVIFNQFHATHLRTHVAVMGGGAEPTRKKPSRPTPPPSAHAHEWRWLGCSISSRGVHNEEEYLGTDFGETRWDEGFCDALWYVEEERTEGNGRKRRNGSEATYARIVIHNHSSLYVYIYVYIGIKAVPKVVVPLSQVEITGRGKG</sequence>
<dbReference type="AlphaFoldDB" id="A0A087W033"/>
<dbReference type="EMBL" id="LN902846">
    <property type="protein sequence ID" value="CDI97783.1"/>
    <property type="molecule type" value="Genomic_DNA"/>
</dbReference>
<accession>A0A087W033</accession>
<protein>
    <submittedName>
        <fullName evidence="2">Uncharacterized protein</fullName>
    </submittedName>
</protein>
<evidence type="ECO:0000313" key="2">
    <source>
        <dbReference type="EMBL" id="CDI97783.1"/>
    </source>
</evidence>